<dbReference type="Pfam" id="PF00704">
    <property type="entry name" value="Glyco_hydro_18"/>
    <property type="match status" value="1"/>
</dbReference>
<dbReference type="SUPFAM" id="SSF51445">
    <property type="entry name" value="(Trans)glycosidases"/>
    <property type="match status" value="1"/>
</dbReference>
<dbReference type="VEuPathDB" id="VectorBase:ISCI016316"/>
<keyword evidence="2" id="KW-0732">Signal</keyword>
<feature type="signal peptide" evidence="2">
    <location>
        <begin position="1"/>
        <end position="17"/>
    </location>
</feature>
<evidence type="ECO:0000313" key="4">
    <source>
        <dbReference type="EMBL" id="MOY34199.1"/>
    </source>
</evidence>
<dbReference type="InterPro" id="IPR011583">
    <property type="entry name" value="Chitinase_II/V-like_cat"/>
</dbReference>
<name>A0A4D5RBB9_IXOSC</name>
<dbReference type="InterPro" id="IPR017853">
    <property type="entry name" value="GH"/>
</dbReference>
<evidence type="ECO:0000256" key="1">
    <source>
        <dbReference type="ARBA" id="ARBA00023157"/>
    </source>
</evidence>
<feature type="chain" id="PRO_5020027888" evidence="2">
    <location>
        <begin position="18"/>
        <end position="420"/>
    </location>
</feature>
<organism evidence="4">
    <name type="scientific">Ixodes scapularis</name>
    <name type="common">Black-legged tick</name>
    <name type="synonym">Deer tick</name>
    <dbReference type="NCBI Taxonomy" id="6945"/>
    <lineage>
        <taxon>Eukaryota</taxon>
        <taxon>Metazoa</taxon>
        <taxon>Ecdysozoa</taxon>
        <taxon>Arthropoda</taxon>
        <taxon>Chelicerata</taxon>
        <taxon>Arachnida</taxon>
        <taxon>Acari</taxon>
        <taxon>Parasitiformes</taxon>
        <taxon>Ixodida</taxon>
        <taxon>Ixodoidea</taxon>
        <taxon>Ixodidae</taxon>
        <taxon>Ixodinae</taxon>
        <taxon>Ixodes</taxon>
    </lineage>
</organism>
<reference evidence="4" key="1">
    <citation type="submission" date="2019-04" db="EMBL/GenBank/DDBJ databases">
        <title>An insight into the mialome of Ixodes scapularis.</title>
        <authorList>
            <person name="Ribeiro J.M."/>
            <person name="Mather T.N."/>
            <person name="Karim S."/>
        </authorList>
    </citation>
    <scope>NUCLEOTIDE SEQUENCE</scope>
</reference>
<evidence type="ECO:0000259" key="3">
    <source>
        <dbReference type="PROSITE" id="PS51910"/>
    </source>
</evidence>
<dbReference type="SMART" id="SM00636">
    <property type="entry name" value="Glyco_18"/>
    <property type="match status" value="1"/>
</dbReference>
<dbReference type="GO" id="GO:0008061">
    <property type="term" value="F:chitin binding"/>
    <property type="evidence" value="ECO:0007669"/>
    <property type="project" value="InterPro"/>
</dbReference>
<dbReference type="GO" id="GO:0005975">
    <property type="term" value="P:carbohydrate metabolic process"/>
    <property type="evidence" value="ECO:0007669"/>
    <property type="project" value="InterPro"/>
</dbReference>
<dbReference type="EMBL" id="GHJT01000228">
    <property type="protein sequence ID" value="MOY34199.1"/>
    <property type="molecule type" value="Transcribed_RNA"/>
</dbReference>
<dbReference type="InterPro" id="IPR001223">
    <property type="entry name" value="Glyco_hydro18_cat"/>
</dbReference>
<evidence type="ECO:0000256" key="2">
    <source>
        <dbReference type="SAM" id="SignalP"/>
    </source>
</evidence>
<dbReference type="VEuPathDB" id="VectorBase:ISCW016316"/>
<proteinExistence type="predicted"/>
<dbReference type="PANTHER" id="PTHR11177">
    <property type="entry name" value="CHITINASE"/>
    <property type="match status" value="1"/>
</dbReference>
<dbReference type="AlphaFoldDB" id="A0A4D5RBB9"/>
<dbReference type="OrthoDB" id="73875at2759"/>
<dbReference type="Gene3D" id="3.20.20.80">
    <property type="entry name" value="Glycosidases"/>
    <property type="match status" value="1"/>
</dbReference>
<dbReference type="InterPro" id="IPR029070">
    <property type="entry name" value="Chitinase_insertion_sf"/>
</dbReference>
<dbReference type="PANTHER" id="PTHR11177:SF144">
    <property type="entry name" value="CHITINASE 5"/>
    <property type="match status" value="1"/>
</dbReference>
<dbReference type="SUPFAM" id="SSF54556">
    <property type="entry name" value="Chitinase insertion domain"/>
    <property type="match status" value="1"/>
</dbReference>
<dbReference type="VEuPathDB" id="VectorBase:ISCP_032755"/>
<protein>
    <submittedName>
        <fullName evidence="4">Putative chitinase</fullName>
    </submittedName>
</protein>
<dbReference type="FunFam" id="3.10.50.10:FF:000001">
    <property type="entry name" value="Chitinase 3-like 1"/>
    <property type="match status" value="1"/>
</dbReference>
<dbReference type="Gene3D" id="3.10.50.10">
    <property type="match status" value="1"/>
</dbReference>
<dbReference type="FunFam" id="3.20.20.80:FF:000555">
    <property type="entry name" value="Chitinase, putative"/>
    <property type="match status" value="1"/>
</dbReference>
<sequence>MKIAILMLACLAHTVLGQSQRNGRQTNSTISNVNSTAPSSTRTMPIVCYYYGWAATRPDPASYDVDKIPGDLCTHVNFAYAGVAPNTWELDSQVPRYDADKGLYKKFTAIKDDYPKLKTLLSVGGWQHPNGVFSQMSSTPQNRQKFITSVLQWMKEYNLDGVDLAWPFPGVDYRGGGPQDKENYVQLAKELSKELRANGLMLTMEVPLSDQHLNPGYDIAELAKYVDWFNVHAYDLRGKWNGVTDVHSPLFPRDIDVGDQQKLNVKDGLENLVSRGAPKSKLVMGIPFFGRGFTLLDRSQHGLHAIMNGNVPPNPGPFVRSSDVYSYFEICLFLKSGWTREFDDQGKAPYAYYNNQWIGYEDTESIKHKMNFLLREGYAGVYVFNNDMDDFRGLCGEPNVLLKTIRNSLNQDKNDIAETL</sequence>
<dbReference type="PROSITE" id="PS51910">
    <property type="entry name" value="GH18_2"/>
    <property type="match status" value="1"/>
</dbReference>
<accession>A0A4D5RBB9</accession>
<dbReference type="InterPro" id="IPR050314">
    <property type="entry name" value="Glycosyl_Hydrlase_18"/>
</dbReference>
<feature type="domain" description="GH18" evidence="3">
    <location>
        <begin position="44"/>
        <end position="412"/>
    </location>
</feature>
<keyword evidence="1" id="KW-1015">Disulfide bond</keyword>